<protein>
    <submittedName>
        <fullName evidence="1">Uncharacterized protein</fullName>
    </submittedName>
</protein>
<dbReference type="Proteomes" id="UP000291600">
    <property type="component" value="Unassembled WGS sequence"/>
</dbReference>
<reference evidence="1 2" key="1">
    <citation type="submission" date="2019-02" db="EMBL/GenBank/DDBJ databases">
        <title>Comparative genomic analysis of the Hafnia genus genomes.</title>
        <authorList>
            <person name="Zhiqiu Y."/>
            <person name="Chao Y."/>
            <person name="Yuhui D."/>
            <person name="Di H."/>
            <person name="Bin L."/>
        </authorList>
    </citation>
    <scope>NUCLEOTIDE SEQUENCE [LARGE SCALE GENOMIC DNA]</scope>
    <source>
        <strain evidence="1 2">PCM_1210</strain>
    </source>
</reference>
<dbReference type="EMBL" id="SITJ01000048">
    <property type="protein sequence ID" value="TBL70186.1"/>
    <property type="molecule type" value="Genomic_DNA"/>
</dbReference>
<dbReference type="RefSeq" id="WP_130970359.1">
    <property type="nucleotide sequence ID" value="NZ_SITJ01000048.1"/>
</dbReference>
<sequence length="63" mass="7185">MIEEHESLNLGEVKGFSIHIDAATAQRLKQYRIRYLKENAGKPLPSVAMITRYAINQWLDGAQ</sequence>
<name>A0ABD7Q803_HAFAL</name>
<dbReference type="AlphaFoldDB" id="A0ABD7Q803"/>
<comment type="caution">
    <text evidence="1">The sequence shown here is derived from an EMBL/GenBank/DDBJ whole genome shotgun (WGS) entry which is preliminary data.</text>
</comment>
<evidence type="ECO:0000313" key="2">
    <source>
        <dbReference type="Proteomes" id="UP000291600"/>
    </source>
</evidence>
<evidence type="ECO:0000313" key="1">
    <source>
        <dbReference type="EMBL" id="TBL70186.1"/>
    </source>
</evidence>
<gene>
    <name evidence="1" type="ORF">EYY96_02590</name>
</gene>
<organism evidence="1 2">
    <name type="scientific">Hafnia alvei</name>
    <dbReference type="NCBI Taxonomy" id="569"/>
    <lineage>
        <taxon>Bacteria</taxon>
        <taxon>Pseudomonadati</taxon>
        <taxon>Pseudomonadota</taxon>
        <taxon>Gammaproteobacteria</taxon>
        <taxon>Enterobacterales</taxon>
        <taxon>Hafniaceae</taxon>
        <taxon>Hafnia</taxon>
    </lineage>
</organism>
<accession>A0ABD7Q803</accession>
<proteinExistence type="predicted"/>